<comment type="caution">
    <text evidence="14">The sequence shown here is derived from an EMBL/GenBank/DDBJ whole genome shotgun (WGS) entry which is preliminary data.</text>
</comment>
<feature type="site" description="Interaction with substrate tRNA" evidence="10">
    <location>
        <position position="116"/>
    </location>
</feature>
<keyword evidence="6 10" id="KW-0547">Nucleotide-binding</keyword>
<evidence type="ECO:0000256" key="1">
    <source>
        <dbReference type="ARBA" id="ARBA00001946"/>
    </source>
</evidence>
<dbReference type="SUPFAM" id="SSF52540">
    <property type="entry name" value="P-loop containing nucleoside triphosphate hydrolases"/>
    <property type="match status" value="2"/>
</dbReference>
<evidence type="ECO:0000256" key="3">
    <source>
        <dbReference type="ARBA" id="ARBA00005842"/>
    </source>
</evidence>
<feature type="region of interest" description="Interaction with substrate tRNA" evidence="10">
    <location>
        <begin position="51"/>
        <end position="54"/>
    </location>
</feature>
<dbReference type="Gene3D" id="3.40.50.300">
    <property type="entry name" value="P-loop containing nucleotide triphosphate hydrolases"/>
    <property type="match status" value="1"/>
</dbReference>
<dbReference type="GO" id="GO:0052381">
    <property type="term" value="F:tRNA dimethylallyltransferase activity"/>
    <property type="evidence" value="ECO:0007669"/>
    <property type="project" value="UniProtKB-UniRule"/>
</dbReference>
<comment type="cofactor">
    <cofactor evidence="1 10">
        <name>Mg(2+)</name>
        <dbReference type="ChEBI" id="CHEBI:18420"/>
    </cofactor>
</comment>
<keyword evidence="5 10" id="KW-0819">tRNA processing</keyword>
<organism evidence="14 15">
    <name type="scientific">Eggerthella lenta</name>
    <name type="common">Eubacterium lentum</name>
    <dbReference type="NCBI Taxonomy" id="84112"/>
    <lineage>
        <taxon>Bacteria</taxon>
        <taxon>Bacillati</taxon>
        <taxon>Actinomycetota</taxon>
        <taxon>Coriobacteriia</taxon>
        <taxon>Eggerthellales</taxon>
        <taxon>Eggerthellaceae</taxon>
        <taxon>Eggerthella</taxon>
    </lineage>
</organism>
<feature type="binding site" evidence="10">
    <location>
        <begin position="28"/>
        <end position="33"/>
    </location>
    <ligand>
        <name>substrate</name>
    </ligand>
</feature>
<comment type="subunit">
    <text evidence="10">Monomer.</text>
</comment>
<evidence type="ECO:0000256" key="9">
    <source>
        <dbReference type="ARBA" id="ARBA00049563"/>
    </source>
</evidence>
<dbReference type="PANTHER" id="PTHR11088:SF60">
    <property type="entry name" value="TRNA DIMETHYLALLYLTRANSFERASE"/>
    <property type="match status" value="1"/>
</dbReference>
<evidence type="ECO:0000256" key="8">
    <source>
        <dbReference type="ARBA" id="ARBA00022842"/>
    </source>
</evidence>
<feature type="binding site" evidence="10">
    <location>
        <begin position="26"/>
        <end position="33"/>
    </location>
    <ligand>
        <name>ATP</name>
        <dbReference type="ChEBI" id="CHEBI:30616"/>
    </ligand>
</feature>
<keyword evidence="8 10" id="KW-0460">Magnesium</keyword>
<comment type="caution">
    <text evidence="10">Lacks conserved residue(s) required for the propagation of feature annotation.</text>
</comment>
<dbReference type="GO" id="GO:0006400">
    <property type="term" value="P:tRNA modification"/>
    <property type="evidence" value="ECO:0007669"/>
    <property type="project" value="TreeGrafter"/>
</dbReference>
<comment type="function">
    <text evidence="2 10 12">Catalyzes the transfer of a dimethylallyl group onto the adenine at position 37 in tRNAs that read codons beginning with uridine, leading to the formation of N6-(dimethylallyl)adenosine (i(6)A).</text>
</comment>
<dbReference type="NCBIfam" id="TIGR00174">
    <property type="entry name" value="miaA"/>
    <property type="match status" value="1"/>
</dbReference>
<evidence type="ECO:0000256" key="2">
    <source>
        <dbReference type="ARBA" id="ARBA00003213"/>
    </source>
</evidence>
<evidence type="ECO:0000256" key="10">
    <source>
        <dbReference type="HAMAP-Rule" id="MF_00185"/>
    </source>
</evidence>
<comment type="catalytic activity">
    <reaction evidence="9 10 11">
        <text>adenosine(37) in tRNA + dimethylallyl diphosphate = N(6)-dimethylallyladenosine(37) in tRNA + diphosphate</text>
        <dbReference type="Rhea" id="RHEA:26482"/>
        <dbReference type="Rhea" id="RHEA-COMP:10162"/>
        <dbReference type="Rhea" id="RHEA-COMP:10375"/>
        <dbReference type="ChEBI" id="CHEBI:33019"/>
        <dbReference type="ChEBI" id="CHEBI:57623"/>
        <dbReference type="ChEBI" id="CHEBI:74411"/>
        <dbReference type="ChEBI" id="CHEBI:74415"/>
        <dbReference type="EC" id="2.5.1.75"/>
    </reaction>
</comment>
<evidence type="ECO:0000256" key="7">
    <source>
        <dbReference type="ARBA" id="ARBA00022840"/>
    </source>
</evidence>
<evidence type="ECO:0000256" key="4">
    <source>
        <dbReference type="ARBA" id="ARBA00022679"/>
    </source>
</evidence>
<name>A0A369ML63_EGGLN</name>
<dbReference type="InterPro" id="IPR027417">
    <property type="entry name" value="P-loop_NTPase"/>
</dbReference>
<protein>
    <recommendedName>
        <fullName evidence="10">tRNA dimethylallyltransferase</fullName>
        <ecNumber evidence="10">2.5.1.75</ecNumber>
    </recommendedName>
    <alternativeName>
        <fullName evidence="10">Dimethylallyl diphosphate:tRNA dimethylallyltransferase</fullName>
        <shortName evidence="10">DMAPP:tRNA dimethylallyltransferase</shortName>
        <shortName evidence="10">DMATase</shortName>
    </alternativeName>
    <alternativeName>
        <fullName evidence="10">Isopentenyl-diphosphate:tRNA isopentenyltransferase</fullName>
        <shortName evidence="10">IPP transferase</shortName>
        <shortName evidence="10">IPPT</shortName>
        <shortName evidence="10">IPTase</shortName>
    </alternativeName>
</protein>
<evidence type="ECO:0000256" key="6">
    <source>
        <dbReference type="ARBA" id="ARBA00022741"/>
    </source>
</evidence>
<evidence type="ECO:0000256" key="11">
    <source>
        <dbReference type="RuleBase" id="RU003783"/>
    </source>
</evidence>
<comment type="similarity">
    <text evidence="3 10 13">Belongs to the IPP transferase family.</text>
</comment>
<dbReference type="HAMAP" id="MF_00185">
    <property type="entry name" value="IPP_trans"/>
    <property type="match status" value="1"/>
</dbReference>
<dbReference type="GO" id="GO:0005524">
    <property type="term" value="F:ATP binding"/>
    <property type="evidence" value="ECO:0007669"/>
    <property type="project" value="UniProtKB-UniRule"/>
</dbReference>
<evidence type="ECO:0000256" key="13">
    <source>
        <dbReference type="RuleBase" id="RU003785"/>
    </source>
</evidence>
<sequence>MLRTGADPTGGGAPYPLKAPAVCVVGPTASGKTDLAQTLALELGGEVISADSMQIYRGMDIGTGKLPASERLVPHHGFDLVDPGEPFSAALFQNYARDRFRAIDARGNRCVLAGGTGFYVRAAVDDYDFPAGEQVGNPVRERYQALAREQGAEALWKLLAARDEASASVIPPADVKRVVRAFELLEEGTTYAEQRAKLAHIPQLVPAVFFGMAVDPDVLRARIDARVDAMVETGLVAEVEGLLDRGFREGVTAPQAIGYKEIVEALDGFISLDEAVERIKLATRRYAKRQRTWFRKDARIRWLDATSRDIPSLVEEALELLDDGVA</sequence>
<dbReference type="InterPro" id="IPR039657">
    <property type="entry name" value="Dimethylallyltransferase"/>
</dbReference>
<dbReference type="Gene3D" id="1.10.20.140">
    <property type="match status" value="1"/>
</dbReference>
<keyword evidence="4 10" id="KW-0808">Transferase</keyword>
<gene>
    <name evidence="10" type="primary">miaA</name>
    <name evidence="14" type="ORF">C1875_02615</name>
</gene>
<dbReference type="EMBL" id="PPTU01000002">
    <property type="protein sequence ID" value="RDB72914.1"/>
    <property type="molecule type" value="Genomic_DNA"/>
</dbReference>
<evidence type="ECO:0000313" key="15">
    <source>
        <dbReference type="Proteomes" id="UP000253970"/>
    </source>
</evidence>
<dbReference type="Proteomes" id="UP000253970">
    <property type="component" value="Unassembled WGS sequence"/>
</dbReference>
<feature type="site" description="Interaction with substrate tRNA" evidence="10">
    <location>
        <position position="140"/>
    </location>
</feature>
<reference evidence="14 15" key="1">
    <citation type="journal article" date="2018" name="Elife">
        <title>Discovery and characterization of a prevalent human gut bacterial enzyme sufficient for the inactivation of a family of plant toxins.</title>
        <authorList>
            <person name="Koppel N."/>
            <person name="Bisanz J.E."/>
            <person name="Pandelia M.E."/>
            <person name="Turnbaugh P.J."/>
            <person name="Balskus E.P."/>
        </authorList>
    </citation>
    <scope>NUCLEOTIDE SEQUENCE [LARGE SCALE GENOMIC DNA]</scope>
    <source>
        <strain evidence="14 15">W1 BHI 6</strain>
    </source>
</reference>
<dbReference type="AlphaFoldDB" id="A0A369ML63"/>
<proteinExistence type="inferred from homology"/>
<dbReference type="EC" id="2.5.1.75" evidence="10"/>
<dbReference type="PANTHER" id="PTHR11088">
    <property type="entry name" value="TRNA DIMETHYLALLYLTRANSFERASE"/>
    <property type="match status" value="1"/>
</dbReference>
<accession>A0A369ML63</accession>
<evidence type="ECO:0000313" key="14">
    <source>
        <dbReference type="EMBL" id="RDB72914.1"/>
    </source>
</evidence>
<evidence type="ECO:0000256" key="5">
    <source>
        <dbReference type="ARBA" id="ARBA00022694"/>
    </source>
</evidence>
<keyword evidence="7 10" id="KW-0067">ATP-binding</keyword>
<dbReference type="Pfam" id="PF01715">
    <property type="entry name" value="IPPT"/>
    <property type="match status" value="1"/>
</dbReference>
<evidence type="ECO:0000256" key="12">
    <source>
        <dbReference type="RuleBase" id="RU003784"/>
    </source>
</evidence>
<dbReference type="InterPro" id="IPR018022">
    <property type="entry name" value="IPT"/>
</dbReference>
<dbReference type="RefSeq" id="WP_009608628.1">
    <property type="nucleotide sequence ID" value="NZ_BQNE01000001.1"/>
</dbReference>